<keyword evidence="3 10" id="KW-0663">Pyridoxal phosphate</keyword>
<comment type="subunit">
    <text evidence="9 10">In the presence of PdxS, forms a dodecamer of heterodimers. Only shows activity in the heterodimer.</text>
</comment>
<evidence type="ECO:0000256" key="11">
    <source>
        <dbReference type="SAM" id="MobiDB-lite"/>
    </source>
</evidence>
<comment type="catalytic activity">
    <reaction evidence="6 10">
        <text>aldehydo-D-ribose 5-phosphate + D-glyceraldehyde 3-phosphate + L-glutamine = pyridoxal 5'-phosphate + L-glutamate + phosphate + 3 H2O + H(+)</text>
        <dbReference type="Rhea" id="RHEA:31507"/>
        <dbReference type="ChEBI" id="CHEBI:15377"/>
        <dbReference type="ChEBI" id="CHEBI:15378"/>
        <dbReference type="ChEBI" id="CHEBI:29985"/>
        <dbReference type="ChEBI" id="CHEBI:43474"/>
        <dbReference type="ChEBI" id="CHEBI:58273"/>
        <dbReference type="ChEBI" id="CHEBI:58359"/>
        <dbReference type="ChEBI" id="CHEBI:59776"/>
        <dbReference type="ChEBI" id="CHEBI:597326"/>
        <dbReference type="EC" id="4.3.3.6"/>
    </reaction>
</comment>
<dbReference type="GO" id="GO:0008614">
    <property type="term" value="P:pyridoxine metabolic process"/>
    <property type="evidence" value="ECO:0007669"/>
    <property type="project" value="TreeGrafter"/>
</dbReference>
<reference evidence="12 13" key="1">
    <citation type="journal article" date="2019" name="Nat. Microbiol.">
        <title>Mediterranean grassland soil C-N compound turnover is dependent on rainfall and depth, and is mediated by genomically divergent microorganisms.</title>
        <authorList>
            <person name="Diamond S."/>
            <person name="Andeer P.F."/>
            <person name="Li Z."/>
            <person name="Crits-Christoph A."/>
            <person name="Burstein D."/>
            <person name="Anantharaman K."/>
            <person name="Lane K.R."/>
            <person name="Thomas B.C."/>
            <person name="Pan C."/>
            <person name="Northen T.R."/>
            <person name="Banfield J.F."/>
        </authorList>
    </citation>
    <scope>NUCLEOTIDE SEQUENCE [LARGE SCALE GENOMIC DNA]</scope>
    <source>
        <strain evidence="12">WS_3</strain>
    </source>
</reference>
<evidence type="ECO:0000256" key="10">
    <source>
        <dbReference type="HAMAP-Rule" id="MF_01615"/>
    </source>
</evidence>
<comment type="catalytic activity">
    <reaction evidence="7 10">
        <text>L-glutamine + H2O = L-glutamate + NH4(+)</text>
        <dbReference type="Rhea" id="RHEA:15889"/>
        <dbReference type="ChEBI" id="CHEBI:15377"/>
        <dbReference type="ChEBI" id="CHEBI:28938"/>
        <dbReference type="ChEBI" id="CHEBI:29985"/>
        <dbReference type="ChEBI" id="CHEBI:58359"/>
        <dbReference type="EC" id="3.5.1.2"/>
    </reaction>
</comment>
<dbReference type="Proteomes" id="UP000320184">
    <property type="component" value="Unassembled WGS sequence"/>
</dbReference>
<gene>
    <name evidence="10 12" type="primary">pdxT</name>
    <name evidence="12" type="ORF">E6K73_07280</name>
</gene>
<evidence type="ECO:0000256" key="8">
    <source>
        <dbReference type="ARBA" id="ARBA00054599"/>
    </source>
</evidence>
<dbReference type="AlphaFoldDB" id="A0A538SH50"/>
<organism evidence="12 13">
    <name type="scientific">Eiseniibacteriota bacterium</name>
    <dbReference type="NCBI Taxonomy" id="2212470"/>
    <lineage>
        <taxon>Bacteria</taxon>
        <taxon>Candidatus Eiseniibacteriota</taxon>
    </lineage>
</organism>
<dbReference type="UniPathway" id="UPA00245"/>
<feature type="region of interest" description="Disordered" evidence="11">
    <location>
        <begin position="1"/>
        <end position="25"/>
    </location>
</feature>
<evidence type="ECO:0000256" key="7">
    <source>
        <dbReference type="ARBA" id="ARBA00049534"/>
    </source>
</evidence>
<accession>A0A538SH50</accession>
<dbReference type="EC" id="4.3.3.6" evidence="10"/>
<dbReference type="HAMAP" id="MF_01615">
    <property type="entry name" value="PdxT"/>
    <property type="match status" value="1"/>
</dbReference>
<dbReference type="PROSITE" id="PS51130">
    <property type="entry name" value="PDXT_SNO_2"/>
    <property type="match status" value="1"/>
</dbReference>
<comment type="pathway">
    <text evidence="10">Cofactor biosynthesis; pyridoxal 5'-phosphate biosynthesis.</text>
</comment>
<dbReference type="PROSITE" id="PS51273">
    <property type="entry name" value="GATASE_TYPE_1"/>
    <property type="match status" value="1"/>
</dbReference>
<dbReference type="GO" id="GO:0005829">
    <property type="term" value="C:cytosol"/>
    <property type="evidence" value="ECO:0007669"/>
    <property type="project" value="TreeGrafter"/>
</dbReference>
<dbReference type="GO" id="GO:0004359">
    <property type="term" value="F:glutaminase activity"/>
    <property type="evidence" value="ECO:0007669"/>
    <property type="project" value="UniProtKB-UniRule"/>
</dbReference>
<protein>
    <recommendedName>
        <fullName evidence="10">Pyridoxal 5'-phosphate synthase subunit PdxT</fullName>
        <ecNumber evidence="10">4.3.3.6</ecNumber>
    </recommendedName>
    <alternativeName>
        <fullName evidence="10">Pdx2</fullName>
    </alternativeName>
    <alternativeName>
        <fullName evidence="10">Pyridoxal 5'-phosphate synthase glutaminase subunit</fullName>
        <ecNumber evidence="10">3.5.1.2</ecNumber>
    </alternativeName>
</protein>
<evidence type="ECO:0000313" key="13">
    <source>
        <dbReference type="Proteomes" id="UP000320184"/>
    </source>
</evidence>
<feature type="active site" description="Charge relay system" evidence="10">
    <location>
        <position position="191"/>
    </location>
</feature>
<evidence type="ECO:0000256" key="6">
    <source>
        <dbReference type="ARBA" id="ARBA00047992"/>
    </source>
</evidence>
<comment type="function">
    <text evidence="8 10">Catalyzes the hydrolysis of glutamine to glutamate and ammonia as part of the biosynthesis of pyridoxal 5'-phosphate. The resulting ammonia molecule is channeled to the active site of PdxS.</text>
</comment>
<evidence type="ECO:0000256" key="3">
    <source>
        <dbReference type="ARBA" id="ARBA00022898"/>
    </source>
</evidence>
<sequence length="237" mass="25348">MKRPDEGGARRAPSPGTRPPRRAPRVGVLSLQGDFDRHRASLEPLGVEVVRVTLPRDLAALDAIVLPGGESTTLLRLLEATGLRDPIHAFVRERPALGTCAGLILLARECRPLPAPPLEVLDVAVERNAYGRQIDSFSAEVETSVLDGPFLGVFIRAPRIRRLGEGIEVIARHRGEPVGVRSGRTVGLCFHPELTSDSRLHRWFLGEVAGLDVPPARGPAPAAAASPGGRGTGEDHP</sequence>
<comment type="caution">
    <text evidence="12">The sequence shown here is derived from an EMBL/GenBank/DDBJ whole genome shotgun (WGS) entry which is preliminary data.</text>
</comment>
<dbReference type="EMBL" id="VBOT01000093">
    <property type="protein sequence ID" value="TMQ50698.1"/>
    <property type="molecule type" value="Genomic_DNA"/>
</dbReference>
<feature type="active site" description="Nucleophile" evidence="10">
    <location>
        <position position="100"/>
    </location>
</feature>
<keyword evidence="5 10" id="KW-0456">Lyase</keyword>
<evidence type="ECO:0000256" key="4">
    <source>
        <dbReference type="ARBA" id="ARBA00022962"/>
    </source>
</evidence>
<feature type="binding site" evidence="10">
    <location>
        <begin position="69"/>
        <end position="71"/>
    </location>
    <ligand>
        <name>L-glutamine</name>
        <dbReference type="ChEBI" id="CHEBI:58359"/>
    </ligand>
</feature>
<dbReference type="Pfam" id="PF01174">
    <property type="entry name" value="SNO"/>
    <property type="match status" value="1"/>
</dbReference>
<evidence type="ECO:0000256" key="5">
    <source>
        <dbReference type="ARBA" id="ARBA00023239"/>
    </source>
</evidence>
<evidence type="ECO:0000256" key="1">
    <source>
        <dbReference type="ARBA" id="ARBA00008345"/>
    </source>
</evidence>
<dbReference type="GO" id="GO:0036381">
    <property type="term" value="F:pyridoxal 5'-phosphate synthase (glutamine hydrolysing) activity"/>
    <property type="evidence" value="ECO:0007669"/>
    <property type="project" value="UniProtKB-UniRule"/>
</dbReference>
<keyword evidence="2 10" id="KW-0378">Hydrolase</keyword>
<dbReference type="GO" id="GO:0006543">
    <property type="term" value="P:L-glutamine catabolic process"/>
    <property type="evidence" value="ECO:0007669"/>
    <property type="project" value="UniProtKB-UniRule"/>
</dbReference>
<dbReference type="PANTHER" id="PTHR31559:SF0">
    <property type="entry name" value="PYRIDOXAL 5'-PHOSPHATE SYNTHASE SUBUNIT SNO1-RELATED"/>
    <property type="match status" value="1"/>
</dbReference>
<dbReference type="EC" id="3.5.1.2" evidence="10"/>
<evidence type="ECO:0000313" key="12">
    <source>
        <dbReference type="EMBL" id="TMQ50698.1"/>
    </source>
</evidence>
<dbReference type="Gene3D" id="3.40.50.880">
    <property type="match status" value="1"/>
</dbReference>
<dbReference type="FunFam" id="3.40.50.880:FF:000010">
    <property type="entry name" value="uncharacterized protein LOC100176842 isoform X2"/>
    <property type="match status" value="1"/>
</dbReference>
<dbReference type="GO" id="GO:1903600">
    <property type="term" value="C:glutaminase complex"/>
    <property type="evidence" value="ECO:0007669"/>
    <property type="project" value="TreeGrafter"/>
</dbReference>
<proteinExistence type="inferred from homology"/>
<dbReference type="PANTHER" id="PTHR31559">
    <property type="entry name" value="PYRIDOXAL 5'-PHOSPHATE SYNTHASE SUBUNIT SNO"/>
    <property type="match status" value="1"/>
</dbReference>
<feature type="active site" description="Charge relay system" evidence="10">
    <location>
        <position position="193"/>
    </location>
</feature>
<evidence type="ECO:0000256" key="2">
    <source>
        <dbReference type="ARBA" id="ARBA00022801"/>
    </source>
</evidence>
<dbReference type="PROSITE" id="PS01236">
    <property type="entry name" value="PDXT_SNO_1"/>
    <property type="match status" value="1"/>
</dbReference>
<comment type="similarity">
    <text evidence="1 10">Belongs to the glutaminase PdxT/SNO family.</text>
</comment>
<evidence type="ECO:0000256" key="9">
    <source>
        <dbReference type="ARBA" id="ARBA00064749"/>
    </source>
</evidence>
<dbReference type="InterPro" id="IPR002161">
    <property type="entry name" value="PdxT/SNO"/>
</dbReference>
<dbReference type="InterPro" id="IPR021196">
    <property type="entry name" value="PdxT/SNO_CS"/>
</dbReference>
<dbReference type="CDD" id="cd01749">
    <property type="entry name" value="GATase1_PB"/>
    <property type="match status" value="1"/>
</dbReference>
<dbReference type="GO" id="GO:0042823">
    <property type="term" value="P:pyridoxal phosphate biosynthetic process"/>
    <property type="evidence" value="ECO:0007669"/>
    <property type="project" value="UniProtKB-UniRule"/>
</dbReference>
<dbReference type="NCBIfam" id="TIGR03800">
    <property type="entry name" value="PLP_synth_Pdx2"/>
    <property type="match status" value="1"/>
</dbReference>
<dbReference type="InterPro" id="IPR029062">
    <property type="entry name" value="Class_I_gatase-like"/>
</dbReference>
<feature type="region of interest" description="Disordered" evidence="11">
    <location>
        <begin position="215"/>
        <end position="237"/>
    </location>
</feature>
<name>A0A538SH50_UNCEI</name>
<feature type="binding site" evidence="10">
    <location>
        <begin position="155"/>
        <end position="156"/>
    </location>
    <ligand>
        <name>L-glutamine</name>
        <dbReference type="ChEBI" id="CHEBI:58359"/>
    </ligand>
</feature>
<dbReference type="SUPFAM" id="SSF52317">
    <property type="entry name" value="Class I glutamine amidotransferase-like"/>
    <property type="match status" value="1"/>
</dbReference>
<keyword evidence="4 10" id="KW-0315">Glutamine amidotransferase</keyword>
<feature type="binding site" evidence="10">
    <location>
        <position position="127"/>
    </location>
    <ligand>
        <name>L-glutamine</name>
        <dbReference type="ChEBI" id="CHEBI:58359"/>
    </ligand>
</feature>